<sequence length="139" mass="15767">MGRQPCCDKVGIKKGPWTAEEDRRLINFICTKGPCSWRALPKLAGLSRCGKSCRLRWTNYLRPDLKRGLLSEHEEKVVINLHATLGNSSPSGRTDNDIKNHWNTHIKKKLKTMGIDPLTHQPIESTDNDPQTVKKKKSP</sequence>
<dbReference type="FunFam" id="1.10.10.60:FF:000069">
    <property type="entry name" value="MYB transcription factor"/>
    <property type="match status" value="1"/>
</dbReference>
<evidence type="ECO:0000313" key="10">
    <source>
        <dbReference type="EMBL" id="CAA2624866.1"/>
    </source>
</evidence>
<dbReference type="PROSITE" id="PS51294">
    <property type="entry name" value="HTH_MYB"/>
    <property type="match status" value="2"/>
</dbReference>
<proteinExistence type="predicted"/>
<dbReference type="PANTHER" id="PTHR47994">
    <property type="entry name" value="F14D16.11-RELATED"/>
    <property type="match status" value="1"/>
</dbReference>
<accession>A0A7I8J2K7</accession>
<keyword evidence="2" id="KW-0677">Repeat</keyword>
<dbReference type="PANTHER" id="PTHR47994:SF5">
    <property type="entry name" value="F14D16.11-RELATED"/>
    <property type="match status" value="1"/>
</dbReference>
<dbReference type="GO" id="GO:0006355">
    <property type="term" value="P:regulation of DNA-templated transcription"/>
    <property type="evidence" value="ECO:0007669"/>
    <property type="project" value="UniProtKB-ARBA"/>
</dbReference>
<dbReference type="CDD" id="cd00167">
    <property type="entry name" value="SANT"/>
    <property type="match status" value="2"/>
</dbReference>
<keyword evidence="4" id="KW-0238">DNA-binding</keyword>
<dbReference type="SUPFAM" id="SSF46689">
    <property type="entry name" value="Homeodomain-like"/>
    <property type="match status" value="1"/>
</dbReference>
<evidence type="ECO:0000259" key="8">
    <source>
        <dbReference type="PROSITE" id="PS50090"/>
    </source>
</evidence>
<evidence type="ECO:0000256" key="7">
    <source>
        <dbReference type="SAM" id="MobiDB-lite"/>
    </source>
</evidence>
<evidence type="ECO:0000256" key="6">
    <source>
        <dbReference type="ARBA" id="ARBA00023242"/>
    </source>
</evidence>
<keyword evidence="5" id="KW-0804">Transcription</keyword>
<evidence type="ECO:0000256" key="5">
    <source>
        <dbReference type="ARBA" id="ARBA00023163"/>
    </source>
</evidence>
<keyword evidence="11" id="KW-1185">Reference proteome</keyword>
<dbReference type="InterPro" id="IPR009057">
    <property type="entry name" value="Homeodomain-like_sf"/>
</dbReference>
<gene>
    <name evidence="10" type="ORF">SI7747_08010678</name>
</gene>
<dbReference type="Gene3D" id="1.10.10.60">
    <property type="entry name" value="Homeodomain-like"/>
    <property type="match status" value="2"/>
</dbReference>
<dbReference type="GO" id="GO:0046394">
    <property type="term" value="P:carboxylic acid biosynthetic process"/>
    <property type="evidence" value="ECO:0007669"/>
    <property type="project" value="UniProtKB-ARBA"/>
</dbReference>
<organism evidence="10">
    <name type="scientific">Spirodela intermedia</name>
    <name type="common">Intermediate duckweed</name>
    <dbReference type="NCBI Taxonomy" id="51605"/>
    <lineage>
        <taxon>Eukaryota</taxon>
        <taxon>Viridiplantae</taxon>
        <taxon>Streptophyta</taxon>
        <taxon>Embryophyta</taxon>
        <taxon>Tracheophyta</taxon>
        <taxon>Spermatophyta</taxon>
        <taxon>Magnoliopsida</taxon>
        <taxon>Liliopsida</taxon>
        <taxon>Araceae</taxon>
        <taxon>Lemnoideae</taxon>
        <taxon>Spirodela</taxon>
    </lineage>
</organism>
<dbReference type="InterPro" id="IPR017930">
    <property type="entry name" value="Myb_dom"/>
</dbReference>
<evidence type="ECO:0000256" key="1">
    <source>
        <dbReference type="ARBA" id="ARBA00004123"/>
    </source>
</evidence>
<keyword evidence="3" id="KW-0805">Transcription regulation</keyword>
<dbReference type="SMART" id="SM00717">
    <property type="entry name" value="SANT"/>
    <property type="match status" value="2"/>
</dbReference>
<protein>
    <submittedName>
        <fullName evidence="10">Uncharacterized protein</fullName>
    </submittedName>
</protein>
<dbReference type="InterPro" id="IPR015495">
    <property type="entry name" value="Myb_TF_plants"/>
</dbReference>
<dbReference type="GO" id="GO:0000976">
    <property type="term" value="F:transcription cis-regulatory region binding"/>
    <property type="evidence" value="ECO:0007669"/>
    <property type="project" value="UniProtKB-ARBA"/>
</dbReference>
<evidence type="ECO:0000256" key="3">
    <source>
        <dbReference type="ARBA" id="ARBA00023015"/>
    </source>
</evidence>
<dbReference type="PROSITE" id="PS50090">
    <property type="entry name" value="MYB_LIKE"/>
    <property type="match status" value="1"/>
</dbReference>
<dbReference type="InterPro" id="IPR001005">
    <property type="entry name" value="SANT/Myb"/>
</dbReference>
<keyword evidence="6" id="KW-0539">Nucleus</keyword>
<name>A0A7I8J2K7_SPIIN</name>
<evidence type="ECO:0000256" key="4">
    <source>
        <dbReference type="ARBA" id="ARBA00023125"/>
    </source>
</evidence>
<evidence type="ECO:0000256" key="2">
    <source>
        <dbReference type="ARBA" id="ARBA00022737"/>
    </source>
</evidence>
<comment type="subcellular location">
    <subcellularLocation>
        <location evidence="1">Nucleus</location>
    </subcellularLocation>
</comment>
<feature type="domain" description="HTH myb-type" evidence="9">
    <location>
        <begin position="66"/>
        <end position="110"/>
    </location>
</feature>
<feature type="compositionally biased region" description="Polar residues" evidence="7">
    <location>
        <begin position="122"/>
        <end position="131"/>
    </location>
</feature>
<evidence type="ECO:0000259" key="9">
    <source>
        <dbReference type="PROSITE" id="PS51294"/>
    </source>
</evidence>
<dbReference type="GO" id="GO:0005634">
    <property type="term" value="C:nucleus"/>
    <property type="evidence" value="ECO:0007669"/>
    <property type="project" value="UniProtKB-SubCell"/>
</dbReference>
<dbReference type="Proteomes" id="UP001189122">
    <property type="component" value="Unassembled WGS sequence"/>
</dbReference>
<dbReference type="EMBL" id="LR743595">
    <property type="protein sequence ID" value="CAA2624866.1"/>
    <property type="molecule type" value="Genomic_DNA"/>
</dbReference>
<feature type="domain" description="Myb-like" evidence="8">
    <location>
        <begin position="9"/>
        <end position="61"/>
    </location>
</feature>
<evidence type="ECO:0000313" key="11">
    <source>
        <dbReference type="Proteomes" id="UP001189122"/>
    </source>
</evidence>
<dbReference type="AlphaFoldDB" id="A0A7I8J2K7"/>
<dbReference type="Pfam" id="PF00249">
    <property type="entry name" value="Myb_DNA-binding"/>
    <property type="match status" value="1"/>
</dbReference>
<feature type="region of interest" description="Disordered" evidence="7">
    <location>
        <begin position="116"/>
        <end position="139"/>
    </location>
</feature>
<reference evidence="10 11" key="1">
    <citation type="submission" date="2019-12" db="EMBL/GenBank/DDBJ databases">
        <authorList>
            <person name="Scholz U."/>
            <person name="Mascher M."/>
            <person name="Fiebig A."/>
        </authorList>
    </citation>
    <scope>NUCLEOTIDE SEQUENCE</scope>
</reference>
<dbReference type="EMBL" id="CACRZD030000008">
    <property type="protein sequence ID" value="CAA6664289.1"/>
    <property type="molecule type" value="Genomic_DNA"/>
</dbReference>
<feature type="domain" description="HTH myb-type" evidence="9">
    <location>
        <begin position="9"/>
        <end position="65"/>
    </location>
</feature>